<comment type="caution">
    <text evidence="1">The sequence shown here is derived from an EMBL/GenBank/DDBJ whole genome shotgun (WGS) entry which is preliminary data.</text>
</comment>
<dbReference type="Proteomes" id="UP000466442">
    <property type="component" value="Unassembled WGS sequence"/>
</dbReference>
<evidence type="ECO:0000313" key="2">
    <source>
        <dbReference type="Proteomes" id="UP000466442"/>
    </source>
</evidence>
<accession>A0A8S9XKC9</accession>
<protein>
    <submittedName>
        <fullName evidence="1">Uncharacterized protein</fullName>
    </submittedName>
</protein>
<proteinExistence type="predicted"/>
<keyword evidence="2" id="KW-1185">Reference proteome</keyword>
<evidence type="ECO:0000313" key="1">
    <source>
        <dbReference type="EMBL" id="KAF6209490.1"/>
    </source>
</evidence>
<sequence>MCLARCINQRLCGNDDQPESAVGRPLGALVSPRQSFLADILPLVLSVHYPGPCPFSYFPLSLFISASVSFFSDTKQTV</sequence>
<name>A0A8S9XKC9_APOLU</name>
<gene>
    <name evidence="1" type="ORF">GE061_015237</name>
</gene>
<dbReference type="EMBL" id="WIXP02000006">
    <property type="protein sequence ID" value="KAF6209490.1"/>
    <property type="molecule type" value="Genomic_DNA"/>
</dbReference>
<organism evidence="1 2">
    <name type="scientific">Apolygus lucorum</name>
    <name type="common">Small green plant bug</name>
    <name type="synonym">Lygocoris lucorum</name>
    <dbReference type="NCBI Taxonomy" id="248454"/>
    <lineage>
        <taxon>Eukaryota</taxon>
        <taxon>Metazoa</taxon>
        <taxon>Ecdysozoa</taxon>
        <taxon>Arthropoda</taxon>
        <taxon>Hexapoda</taxon>
        <taxon>Insecta</taxon>
        <taxon>Pterygota</taxon>
        <taxon>Neoptera</taxon>
        <taxon>Paraneoptera</taxon>
        <taxon>Hemiptera</taxon>
        <taxon>Heteroptera</taxon>
        <taxon>Panheteroptera</taxon>
        <taxon>Cimicomorpha</taxon>
        <taxon>Miridae</taxon>
        <taxon>Mirini</taxon>
        <taxon>Apolygus</taxon>
    </lineage>
</organism>
<reference evidence="1" key="1">
    <citation type="journal article" date="2021" name="Mol. Ecol. Resour.">
        <title>Apolygus lucorum genome provides insights into omnivorousness and mesophyll feeding.</title>
        <authorList>
            <person name="Liu Y."/>
            <person name="Liu H."/>
            <person name="Wang H."/>
            <person name="Huang T."/>
            <person name="Liu B."/>
            <person name="Yang B."/>
            <person name="Yin L."/>
            <person name="Li B."/>
            <person name="Zhang Y."/>
            <person name="Zhang S."/>
            <person name="Jiang F."/>
            <person name="Zhang X."/>
            <person name="Ren Y."/>
            <person name="Wang B."/>
            <person name="Wang S."/>
            <person name="Lu Y."/>
            <person name="Wu K."/>
            <person name="Fan W."/>
            <person name="Wang G."/>
        </authorList>
    </citation>
    <scope>NUCLEOTIDE SEQUENCE</scope>
    <source>
        <strain evidence="1">12Hb</strain>
    </source>
</reference>
<dbReference type="AlphaFoldDB" id="A0A8S9XKC9"/>